<evidence type="ECO:0000313" key="4">
    <source>
        <dbReference type="Proteomes" id="UP001221757"/>
    </source>
</evidence>
<comment type="caution">
    <text evidence="3">The sequence shown here is derived from an EMBL/GenBank/DDBJ whole genome shotgun (WGS) entry which is preliminary data.</text>
</comment>
<evidence type="ECO:0000256" key="1">
    <source>
        <dbReference type="SAM" id="MobiDB-lite"/>
    </source>
</evidence>
<keyword evidence="2" id="KW-0732">Signal</keyword>
<organism evidence="3 4">
    <name type="scientific">Mycena rosella</name>
    <name type="common">Pink bonnet</name>
    <name type="synonym">Agaricus rosellus</name>
    <dbReference type="NCBI Taxonomy" id="1033263"/>
    <lineage>
        <taxon>Eukaryota</taxon>
        <taxon>Fungi</taxon>
        <taxon>Dikarya</taxon>
        <taxon>Basidiomycota</taxon>
        <taxon>Agaricomycotina</taxon>
        <taxon>Agaricomycetes</taxon>
        <taxon>Agaricomycetidae</taxon>
        <taxon>Agaricales</taxon>
        <taxon>Marasmiineae</taxon>
        <taxon>Mycenaceae</taxon>
        <taxon>Mycena</taxon>
    </lineage>
</organism>
<feature type="chain" id="PRO_5042055113" evidence="2">
    <location>
        <begin position="18"/>
        <end position="399"/>
    </location>
</feature>
<name>A0AAD7E066_MYCRO</name>
<accession>A0AAD7E066</accession>
<feature type="compositionally biased region" description="Pro residues" evidence="1">
    <location>
        <begin position="269"/>
        <end position="287"/>
    </location>
</feature>
<dbReference type="Proteomes" id="UP001221757">
    <property type="component" value="Unassembled WGS sequence"/>
</dbReference>
<gene>
    <name evidence="3" type="ORF">B0H17DRAFT_1195088</name>
</gene>
<evidence type="ECO:0000256" key="2">
    <source>
        <dbReference type="SAM" id="SignalP"/>
    </source>
</evidence>
<evidence type="ECO:0000313" key="3">
    <source>
        <dbReference type="EMBL" id="KAJ7701876.1"/>
    </source>
</evidence>
<proteinExistence type="predicted"/>
<feature type="signal peptide" evidence="2">
    <location>
        <begin position="1"/>
        <end position="17"/>
    </location>
</feature>
<feature type="region of interest" description="Disordered" evidence="1">
    <location>
        <begin position="218"/>
        <end position="326"/>
    </location>
</feature>
<keyword evidence="4" id="KW-1185">Reference proteome</keyword>
<reference evidence="3" key="1">
    <citation type="submission" date="2023-03" db="EMBL/GenBank/DDBJ databases">
        <title>Massive genome expansion in bonnet fungi (Mycena s.s.) driven by repeated elements and novel gene families across ecological guilds.</title>
        <authorList>
            <consortium name="Lawrence Berkeley National Laboratory"/>
            <person name="Harder C.B."/>
            <person name="Miyauchi S."/>
            <person name="Viragh M."/>
            <person name="Kuo A."/>
            <person name="Thoen E."/>
            <person name="Andreopoulos B."/>
            <person name="Lu D."/>
            <person name="Skrede I."/>
            <person name="Drula E."/>
            <person name="Henrissat B."/>
            <person name="Morin E."/>
            <person name="Kohler A."/>
            <person name="Barry K."/>
            <person name="LaButti K."/>
            <person name="Morin E."/>
            <person name="Salamov A."/>
            <person name="Lipzen A."/>
            <person name="Mereny Z."/>
            <person name="Hegedus B."/>
            <person name="Baldrian P."/>
            <person name="Stursova M."/>
            <person name="Weitz H."/>
            <person name="Taylor A."/>
            <person name="Grigoriev I.V."/>
            <person name="Nagy L.G."/>
            <person name="Martin F."/>
            <person name="Kauserud H."/>
        </authorList>
    </citation>
    <scope>NUCLEOTIDE SEQUENCE</scope>
    <source>
        <strain evidence="3">CBHHK067</strain>
    </source>
</reference>
<dbReference type="EMBL" id="JARKIE010000016">
    <property type="protein sequence ID" value="KAJ7701876.1"/>
    <property type="molecule type" value="Genomic_DNA"/>
</dbReference>
<dbReference type="AlphaFoldDB" id="A0AAD7E066"/>
<protein>
    <submittedName>
        <fullName evidence="3">Uncharacterized protein</fullName>
    </submittedName>
</protein>
<sequence length="399" mass="42468">MLHSLLSTALFIASDLAILAKDAACDALLDMLAPPFEEDADDEMLELAARAAVWVKDALYDAVYPPLDLDIVIDCAGPGFTVPEAPVVLVQLEDANPALVDGDGSPWQHSSDSFNREEAPPPLHRWLASLSDAGSVAYSTSSPLSLSAAQWFLIGIGTLLLLAANLLLRRPAAPQQPQPQQAHPQLEAVMIEEHATPLLPPTHDGAFLLQTVDALLDSEARPRTPRTPSKSKSSPVPPQAVEARQPDPERRSRPVSPGTRSDAGAPLAATPPPLSCPPDSPPSPSPSTPTFASPEITAVSTPPPRHKSNPAPNFNSNPTPKPRPETAALPRTAQIARRLLQLGAQSDAELRVLEKWARVRVEVGDVHEAEKENDFFAPAAGAGAGAGKTTMWRGRRWGA</sequence>